<dbReference type="AlphaFoldDB" id="A0A919H0C5"/>
<keyword evidence="3" id="KW-1185">Reference proteome</keyword>
<keyword evidence="1" id="KW-1133">Transmembrane helix</keyword>
<keyword evidence="1" id="KW-0472">Membrane</keyword>
<protein>
    <submittedName>
        <fullName evidence="2">Uncharacterized protein</fullName>
    </submittedName>
</protein>
<organism evidence="2 3">
    <name type="scientific">Streptomyces xanthophaeus</name>
    <dbReference type="NCBI Taxonomy" id="67385"/>
    <lineage>
        <taxon>Bacteria</taxon>
        <taxon>Bacillati</taxon>
        <taxon>Actinomycetota</taxon>
        <taxon>Actinomycetes</taxon>
        <taxon>Kitasatosporales</taxon>
        <taxon>Streptomycetaceae</taxon>
        <taxon>Streptomyces</taxon>
    </lineage>
</organism>
<name>A0A919H0C5_9ACTN</name>
<evidence type="ECO:0000313" key="2">
    <source>
        <dbReference type="EMBL" id="GHI85044.1"/>
    </source>
</evidence>
<feature type="transmembrane region" description="Helical" evidence="1">
    <location>
        <begin position="21"/>
        <end position="46"/>
    </location>
</feature>
<comment type="caution">
    <text evidence="2">The sequence shown here is derived from an EMBL/GenBank/DDBJ whole genome shotgun (WGS) entry which is preliminary data.</text>
</comment>
<gene>
    <name evidence="2" type="ORF">Sxan_24080</name>
</gene>
<accession>A0A919H0C5</accession>
<dbReference type="Proteomes" id="UP000600026">
    <property type="component" value="Unassembled WGS sequence"/>
</dbReference>
<proteinExistence type="predicted"/>
<evidence type="ECO:0000313" key="3">
    <source>
        <dbReference type="Proteomes" id="UP000600026"/>
    </source>
</evidence>
<evidence type="ECO:0000256" key="1">
    <source>
        <dbReference type="SAM" id="Phobius"/>
    </source>
</evidence>
<sequence length="47" mass="5091">MNQREWKPDHHRRGVERVAATVLAVAAAVFAAAAIAIVSIVLVYTFA</sequence>
<reference evidence="2" key="1">
    <citation type="submission" date="2020-09" db="EMBL/GenBank/DDBJ databases">
        <title>Whole genome shotgun sequence of Streptomyces xanthophaeus NBRC 12829.</title>
        <authorList>
            <person name="Komaki H."/>
            <person name="Tamura T."/>
        </authorList>
    </citation>
    <scope>NUCLEOTIDE SEQUENCE</scope>
    <source>
        <strain evidence="2">NBRC 12829</strain>
    </source>
</reference>
<keyword evidence="1" id="KW-0812">Transmembrane</keyword>
<dbReference type="EMBL" id="BNEE01000006">
    <property type="protein sequence ID" value="GHI85044.1"/>
    <property type="molecule type" value="Genomic_DNA"/>
</dbReference>